<evidence type="ECO:0000313" key="1">
    <source>
        <dbReference type="EMBL" id="HBQ49855.1"/>
    </source>
</evidence>
<evidence type="ECO:0000313" key="2">
    <source>
        <dbReference type="EMBL" id="KCZ65087.1"/>
    </source>
</evidence>
<dbReference type="EMBL" id="DOGS01000266">
    <property type="protein sequence ID" value="HBQ49855.1"/>
    <property type="molecule type" value="Genomic_DNA"/>
</dbReference>
<dbReference type="eggNOG" id="ENOG5032RW3">
    <property type="taxonomic scope" value="Bacteria"/>
</dbReference>
<dbReference type="Proteomes" id="UP000263957">
    <property type="component" value="Unassembled WGS sequence"/>
</dbReference>
<dbReference type="RefSeq" id="WP_035547303.1">
    <property type="nucleotide sequence ID" value="NZ_AWFH01000001.1"/>
</dbReference>
<evidence type="ECO:0000313" key="3">
    <source>
        <dbReference type="Proteomes" id="UP000024547"/>
    </source>
</evidence>
<dbReference type="AlphaFoldDB" id="A0A059EC36"/>
<dbReference type="GeneID" id="92499785"/>
<comment type="caution">
    <text evidence="2">The sequence shown here is derived from an EMBL/GenBank/DDBJ whole genome shotgun (WGS) entry which is preliminary data.</text>
</comment>
<gene>
    <name evidence="1" type="ORF">DD728_13435</name>
    <name evidence="2" type="ORF">HY36_01535</name>
</gene>
<name>A0A059EC36_9PROT</name>
<dbReference type="OrthoDB" id="7159482at2"/>
<dbReference type="PATRIC" id="fig|1280948.3.peg.299"/>
<dbReference type="InterPro" id="IPR021252">
    <property type="entry name" value="DUF2794"/>
</dbReference>
<organism evidence="2 3">
    <name type="scientific">Hyphomonas atlantica</name>
    <dbReference type="NCBI Taxonomy" id="1280948"/>
    <lineage>
        <taxon>Bacteria</taxon>
        <taxon>Pseudomonadati</taxon>
        <taxon>Pseudomonadota</taxon>
        <taxon>Alphaproteobacteria</taxon>
        <taxon>Hyphomonadales</taxon>
        <taxon>Hyphomonadaceae</taxon>
        <taxon>Hyphomonas</taxon>
    </lineage>
</organism>
<reference evidence="2 3" key="1">
    <citation type="journal article" date="2014" name="Antonie Van Leeuwenhoek">
        <title>Hyphomonas beringensis sp. nov. and Hyphomonas chukchiensis sp. nov., isolated from surface seawater of the Bering Sea and Chukchi Sea.</title>
        <authorList>
            <person name="Li C."/>
            <person name="Lai Q."/>
            <person name="Li G."/>
            <person name="Dong C."/>
            <person name="Wang J."/>
            <person name="Liao Y."/>
            <person name="Shao Z."/>
        </authorList>
    </citation>
    <scope>NUCLEOTIDE SEQUENCE [LARGE SCALE GENOMIC DNA]</scope>
    <source>
        <strain evidence="2 3">22II1-22F38</strain>
    </source>
</reference>
<dbReference type="Proteomes" id="UP000024547">
    <property type="component" value="Unassembled WGS sequence"/>
</dbReference>
<evidence type="ECO:0000313" key="4">
    <source>
        <dbReference type="Proteomes" id="UP000263957"/>
    </source>
</evidence>
<reference evidence="1 4" key="2">
    <citation type="journal article" date="2018" name="Nat. Biotechnol.">
        <title>A standardized bacterial taxonomy based on genome phylogeny substantially revises the tree of life.</title>
        <authorList>
            <person name="Parks D.H."/>
            <person name="Chuvochina M."/>
            <person name="Waite D.W."/>
            <person name="Rinke C."/>
            <person name="Skarshewski A."/>
            <person name="Chaumeil P.A."/>
            <person name="Hugenholtz P."/>
        </authorList>
    </citation>
    <scope>NUCLEOTIDE SEQUENCE [LARGE SCALE GENOMIC DNA]</scope>
    <source>
        <strain evidence="1">UBA10378</strain>
    </source>
</reference>
<protein>
    <submittedName>
        <fullName evidence="1">DUF2794 domain-containing protein</fullName>
    </submittedName>
</protein>
<dbReference type="Pfam" id="PF10984">
    <property type="entry name" value="DUF2794"/>
    <property type="match status" value="1"/>
</dbReference>
<keyword evidence="3" id="KW-1185">Reference proteome</keyword>
<dbReference type="STRING" id="1280948.HY36_01535"/>
<sequence length="111" mass="12896">MAENTHRISPPEPRIAFHKTELQPILDVYGRLVMAGEARDYAIGMHKDVAIFAIFRRHAENPTWRIEKQPHLANMQGQYVVYGQAGQVLRRGRELAQVLKVFDRSRFRVID</sequence>
<proteinExistence type="predicted"/>
<dbReference type="EMBL" id="AWFH01000001">
    <property type="protein sequence ID" value="KCZ65087.1"/>
    <property type="molecule type" value="Genomic_DNA"/>
</dbReference>
<accession>A0A059EC36</accession>